<organism evidence="2 3">
    <name type="scientific">Roseicella aerolata</name>
    <dbReference type="NCBI Taxonomy" id="2883479"/>
    <lineage>
        <taxon>Bacteria</taxon>
        <taxon>Pseudomonadati</taxon>
        <taxon>Pseudomonadota</taxon>
        <taxon>Alphaproteobacteria</taxon>
        <taxon>Acetobacterales</taxon>
        <taxon>Roseomonadaceae</taxon>
        <taxon>Roseicella</taxon>
    </lineage>
</organism>
<dbReference type="AlphaFoldDB" id="A0A9X1IID5"/>
<comment type="caution">
    <text evidence="2">The sequence shown here is derived from an EMBL/GenBank/DDBJ whole genome shotgun (WGS) entry which is preliminary data.</text>
</comment>
<feature type="domain" description="Rubrerythrin diiron-binding" evidence="1">
    <location>
        <begin position="18"/>
        <end position="71"/>
    </location>
</feature>
<dbReference type="EMBL" id="JAJAQI010000063">
    <property type="protein sequence ID" value="MCB4825062.1"/>
    <property type="molecule type" value="Genomic_DNA"/>
</dbReference>
<evidence type="ECO:0000313" key="3">
    <source>
        <dbReference type="Proteomes" id="UP001139311"/>
    </source>
</evidence>
<evidence type="ECO:0000259" key="1">
    <source>
        <dbReference type="Pfam" id="PF02915"/>
    </source>
</evidence>
<dbReference type="Pfam" id="PF02915">
    <property type="entry name" value="Rubrerythrin"/>
    <property type="match status" value="2"/>
</dbReference>
<accession>A0A9X1IID5</accession>
<evidence type="ECO:0000313" key="2">
    <source>
        <dbReference type="EMBL" id="MCB4825062.1"/>
    </source>
</evidence>
<dbReference type="GO" id="GO:0016491">
    <property type="term" value="F:oxidoreductase activity"/>
    <property type="evidence" value="ECO:0007669"/>
    <property type="project" value="InterPro"/>
</dbReference>
<dbReference type="GO" id="GO:0046872">
    <property type="term" value="F:metal ion binding"/>
    <property type="evidence" value="ECO:0007669"/>
    <property type="project" value="InterPro"/>
</dbReference>
<dbReference type="CDD" id="cd01045">
    <property type="entry name" value="Ferritin_like_AB"/>
    <property type="match status" value="1"/>
</dbReference>
<sequence>MSLLKAEPPAPVRSPDELFALAHALEAEAATRYAELANQMEELNLPEVAAVFHHLVAEERGHAAHVEDWARGTIGTPPDPARIRWQPPETFDEEEARQIASSRLASAYRALSMAVRNEERAFALWTYIAAQAETPAIRAAAERMAGEELHHAALLRRARRHAYHAEREPVASAGRPSALARAAQAEAKLAAVLPALASGDEVLAPHSAELRRLGEAAAAMGREAAALAGDDRAAVPAGDAGQDRLQEVLRLSEQAAEAYLDAAEAGRDEDRVRRLQSLAKDAIARVAVLRRLTKMI</sequence>
<dbReference type="InterPro" id="IPR009078">
    <property type="entry name" value="Ferritin-like_SF"/>
</dbReference>
<dbReference type="InterPro" id="IPR003251">
    <property type="entry name" value="Rr_diiron-bd_dom"/>
</dbReference>
<proteinExistence type="predicted"/>
<dbReference type="Gene3D" id="1.20.1260.10">
    <property type="match status" value="1"/>
</dbReference>
<reference evidence="2" key="1">
    <citation type="submission" date="2021-10" db="EMBL/GenBank/DDBJ databases">
        <title>Roseicella aerolatum sp. nov., isolated from aerosols of e-waste dismantling site.</title>
        <authorList>
            <person name="Qin T."/>
        </authorList>
    </citation>
    <scope>NUCLEOTIDE SEQUENCE</scope>
    <source>
        <strain evidence="2">GB24</strain>
    </source>
</reference>
<dbReference type="InterPro" id="IPR012347">
    <property type="entry name" value="Ferritin-like"/>
</dbReference>
<dbReference type="RefSeq" id="WP_226613719.1">
    <property type="nucleotide sequence ID" value="NZ_JAJAQI010000063.1"/>
</dbReference>
<dbReference type="Proteomes" id="UP001139311">
    <property type="component" value="Unassembled WGS sequence"/>
</dbReference>
<feature type="domain" description="Rubrerythrin diiron-binding" evidence="1">
    <location>
        <begin position="111"/>
        <end position="163"/>
    </location>
</feature>
<gene>
    <name evidence="2" type="ORF">LHA35_25375</name>
</gene>
<dbReference type="SUPFAM" id="SSF47240">
    <property type="entry name" value="Ferritin-like"/>
    <property type="match status" value="1"/>
</dbReference>
<protein>
    <submittedName>
        <fullName evidence="2">Ferritin family protein</fullName>
    </submittedName>
</protein>
<name>A0A9X1IID5_9PROT</name>
<keyword evidence="3" id="KW-1185">Reference proteome</keyword>